<evidence type="ECO:0000256" key="2">
    <source>
        <dbReference type="SAM" id="SignalP"/>
    </source>
</evidence>
<name>A0AAD9QVJ7_ACRCE</name>
<feature type="transmembrane region" description="Helical" evidence="1">
    <location>
        <begin position="238"/>
        <end position="256"/>
    </location>
</feature>
<feature type="transmembrane region" description="Helical" evidence="1">
    <location>
        <begin position="276"/>
        <end position="294"/>
    </location>
</feature>
<dbReference type="AlphaFoldDB" id="A0AAD9QVJ7"/>
<keyword evidence="1" id="KW-0472">Membrane</keyword>
<proteinExistence type="predicted"/>
<reference evidence="3" key="1">
    <citation type="journal article" date="2023" name="G3 (Bethesda)">
        <title>Whole genome assembly and annotation of the endangered Caribbean coral Acropora cervicornis.</title>
        <authorList>
            <person name="Selwyn J.D."/>
            <person name="Vollmer S.V."/>
        </authorList>
    </citation>
    <scope>NUCLEOTIDE SEQUENCE</scope>
    <source>
        <strain evidence="3">K2</strain>
    </source>
</reference>
<evidence type="ECO:0000313" key="3">
    <source>
        <dbReference type="EMBL" id="KAK2568303.1"/>
    </source>
</evidence>
<keyword evidence="2" id="KW-0732">Signal</keyword>
<dbReference type="EMBL" id="JARQWQ010000012">
    <property type="protein sequence ID" value="KAK2568303.1"/>
    <property type="molecule type" value="Genomic_DNA"/>
</dbReference>
<feature type="signal peptide" evidence="2">
    <location>
        <begin position="1"/>
        <end position="24"/>
    </location>
</feature>
<organism evidence="3 4">
    <name type="scientific">Acropora cervicornis</name>
    <name type="common">Staghorn coral</name>
    <dbReference type="NCBI Taxonomy" id="6130"/>
    <lineage>
        <taxon>Eukaryota</taxon>
        <taxon>Metazoa</taxon>
        <taxon>Cnidaria</taxon>
        <taxon>Anthozoa</taxon>
        <taxon>Hexacorallia</taxon>
        <taxon>Scleractinia</taxon>
        <taxon>Astrocoeniina</taxon>
        <taxon>Acroporidae</taxon>
        <taxon>Acropora</taxon>
    </lineage>
</organism>
<protein>
    <submittedName>
        <fullName evidence="3">Uncharacterized protein</fullName>
    </submittedName>
</protein>
<sequence>MNGKVKILITAMTASFFLPNFTLAIEQKEYEYVIKKKDFHMKDTKHNYVIVGERKGKDYVLTMKINSTDFKLDLKLVFKNDKRSGNDKVEMHNSYEYKGDKVSSYGSCAAKRTRPLTNGTCKPRPPGTLHTVYSLCKTNSVAVLSWWMNGPKRLSNKLDSIYSANIWLAAKGYDGVAFAVDWTRVKVALLAYQVYDGVMVALDWSWVQVKWLVWNACYATMWTAYWICYIVWRIGSGIWIKIVWIGDALAYFYYLHLEIYVTYIKVLGASVTRTQVLIFVSTFTNAVFLFKWVNGTPEDRRRRRQAPLEREAVEGAAAGLFTNRWKPEKQTKEKIFSPMVLKLESVSSIFFNLPNDTWL</sequence>
<keyword evidence="1" id="KW-1133">Transmembrane helix</keyword>
<gene>
    <name evidence="3" type="ORF">P5673_007313</name>
</gene>
<comment type="caution">
    <text evidence="3">The sequence shown here is derived from an EMBL/GenBank/DDBJ whole genome shotgun (WGS) entry which is preliminary data.</text>
</comment>
<keyword evidence="1" id="KW-0812">Transmembrane</keyword>
<evidence type="ECO:0000313" key="4">
    <source>
        <dbReference type="Proteomes" id="UP001249851"/>
    </source>
</evidence>
<dbReference type="Proteomes" id="UP001249851">
    <property type="component" value="Unassembled WGS sequence"/>
</dbReference>
<feature type="chain" id="PRO_5042156684" evidence="2">
    <location>
        <begin position="25"/>
        <end position="359"/>
    </location>
</feature>
<keyword evidence="4" id="KW-1185">Reference proteome</keyword>
<reference evidence="3" key="2">
    <citation type="journal article" date="2023" name="Science">
        <title>Genomic signatures of disease resistance in endangered staghorn corals.</title>
        <authorList>
            <person name="Vollmer S.V."/>
            <person name="Selwyn J.D."/>
            <person name="Despard B.A."/>
            <person name="Roesel C.L."/>
        </authorList>
    </citation>
    <scope>NUCLEOTIDE SEQUENCE</scope>
    <source>
        <strain evidence="3">K2</strain>
    </source>
</reference>
<accession>A0AAD9QVJ7</accession>
<evidence type="ECO:0000256" key="1">
    <source>
        <dbReference type="SAM" id="Phobius"/>
    </source>
</evidence>